<evidence type="ECO:0000259" key="3">
    <source>
        <dbReference type="PROSITE" id="PS51733"/>
    </source>
</evidence>
<dbReference type="GO" id="GO:0004077">
    <property type="term" value="F:biotin--[biotin carboxyl-carrier protein] ligase activity"/>
    <property type="evidence" value="ECO:0007669"/>
    <property type="project" value="UniProtKB-EC"/>
</dbReference>
<dbReference type="EMBL" id="JAAGRR010000208">
    <property type="protein sequence ID" value="NDY43558.1"/>
    <property type="molecule type" value="Genomic_DNA"/>
</dbReference>
<dbReference type="SUPFAM" id="SSF55681">
    <property type="entry name" value="Class II aaRS and biotin synthetases"/>
    <property type="match status" value="1"/>
</dbReference>
<name>A0A6N9TR54_DISTH</name>
<feature type="domain" description="BPL/LPL catalytic" evidence="3">
    <location>
        <begin position="1"/>
        <end position="133"/>
    </location>
</feature>
<dbReference type="Proteomes" id="UP000469346">
    <property type="component" value="Unassembled WGS sequence"/>
</dbReference>
<dbReference type="InterPro" id="IPR003142">
    <property type="entry name" value="BPL_C"/>
</dbReference>
<dbReference type="PANTHER" id="PTHR12835">
    <property type="entry name" value="BIOTIN PROTEIN LIGASE"/>
    <property type="match status" value="1"/>
</dbReference>
<dbReference type="InterPro" id="IPR045864">
    <property type="entry name" value="aa-tRNA-synth_II/BPL/LPL"/>
</dbReference>
<dbReference type="InterPro" id="IPR004143">
    <property type="entry name" value="BPL_LPL_catalytic"/>
</dbReference>
<feature type="non-terminal residue" evidence="4">
    <location>
        <position position="1"/>
    </location>
</feature>
<protein>
    <recommendedName>
        <fullName evidence="2">biotin--[biotin carboxyl-carrier protein] ligase</fullName>
        <ecNumber evidence="2">6.3.4.15</ecNumber>
    </recommendedName>
</protein>
<dbReference type="PROSITE" id="PS51733">
    <property type="entry name" value="BPL_LPL_CATALYTIC"/>
    <property type="match status" value="1"/>
</dbReference>
<reference evidence="4 5" key="1">
    <citation type="submission" date="2020-02" db="EMBL/GenBank/DDBJ databases">
        <title>Comparative genomics of sulfur disproportionating microorganisms.</title>
        <authorList>
            <person name="Ward L.M."/>
            <person name="Bertran E."/>
            <person name="Johnston D.T."/>
        </authorList>
    </citation>
    <scope>NUCLEOTIDE SEQUENCE [LARGE SCALE GENOMIC DNA]</scope>
    <source>
        <strain evidence="4 5">DSM 100025</strain>
    </source>
</reference>
<evidence type="ECO:0000256" key="2">
    <source>
        <dbReference type="ARBA" id="ARBA00024227"/>
    </source>
</evidence>
<evidence type="ECO:0000256" key="1">
    <source>
        <dbReference type="ARBA" id="ARBA00023267"/>
    </source>
</evidence>
<dbReference type="Gene3D" id="3.30.930.10">
    <property type="entry name" value="Bira Bifunctional Protein, Domain 2"/>
    <property type="match status" value="1"/>
</dbReference>
<keyword evidence="5" id="KW-1185">Reference proteome</keyword>
<dbReference type="EC" id="6.3.4.15" evidence="2"/>
<dbReference type="Pfam" id="PF02237">
    <property type="entry name" value="BPL_C"/>
    <property type="match status" value="1"/>
</dbReference>
<organism evidence="4 5">
    <name type="scientific">Dissulfurirhabdus thermomarina</name>
    <dbReference type="NCBI Taxonomy" id="1765737"/>
    <lineage>
        <taxon>Bacteria</taxon>
        <taxon>Deltaproteobacteria</taxon>
        <taxon>Dissulfurirhabdaceae</taxon>
        <taxon>Dissulfurirhabdus</taxon>
    </lineage>
</organism>
<gene>
    <name evidence="4" type="ORF">G3N55_12005</name>
</gene>
<dbReference type="RefSeq" id="WP_163299891.1">
    <property type="nucleotide sequence ID" value="NZ_JAAGRR010000208.1"/>
</dbReference>
<dbReference type="AlphaFoldDB" id="A0A6N9TR54"/>
<dbReference type="Pfam" id="PF03099">
    <property type="entry name" value="BPL_LplA_LipB"/>
    <property type="match status" value="1"/>
</dbReference>
<keyword evidence="1" id="KW-0092">Biotin</keyword>
<comment type="caution">
    <text evidence="4">The sequence shown here is derived from an EMBL/GenBank/DDBJ whole genome shotgun (WGS) entry which is preliminary data.</text>
</comment>
<sequence length="215" mass="23194">DRAWWAPRGGIYLCLALVPRLLAEHWGLYGLGMGVAVCEVLREWGVPARIRWVNDILVGGRKAAGLLAEGLTAPGSGQPYLLLGLGLNVNARRFPPEAPEATSLRRVTGRRWPIAPLAAHILARAGHVVGLLHHWEAGWLLEGPEAAPANPVVRAWRGLSDTLGRRVVYGLDAERAPEGTGLARDVAEDGALLLRLEDGVELRVETGEVRYLGPA</sequence>
<accession>A0A6N9TR54</accession>
<evidence type="ECO:0000313" key="4">
    <source>
        <dbReference type="EMBL" id="NDY43558.1"/>
    </source>
</evidence>
<proteinExistence type="predicted"/>
<evidence type="ECO:0000313" key="5">
    <source>
        <dbReference type="Proteomes" id="UP000469346"/>
    </source>
</evidence>
<keyword evidence="4" id="KW-0436">Ligase</keyword>
<dbReference type="Gene3D" id="2.30.30.100">
    <property type="match status" value="1"/>
</dbReference>
<dbReference type="PANTHER" id="PTHR12835:SF5">
    <property type="entry name" value="BIOTIN--PROTEIN LIGASE"/>
    <property type="match status" value="1"/>
</dbReference>
<dbReference type="GO" id="GO:0005737">
    <property type="term" value="C:cytoplasm"/>
    <property type="evidence" value="ECO:0007669"/>
    <property type="project" value="TreeGrafter"/>
</dbReference>